<keyword evidence="7" id="KW-1185">Reference proteome</keyword>
<feature type="domain" description="Alanine racemase C-terminal" evidence="5">
    <location>
        <begin position="696"/>
        <end position="820"/>
    </location>
</feature>
<proteinExistence type="inferred from homology"/>
<dbReference type="InterPro" id="IPR035911">
    <property type="entry name" value="MurE/MurF_N"/>
</dbReference>
<keyword evidence="6" id="KW-0436">Ligase</keyword>
<dbReference type="RefSeq" id="WP_376886023.1">
    <property type="nucleotide sequence ID" value="NZ_JBHUHR010000027.1"/>
</dbReference>
<feature type="modified residue" description="N6-(pyridoxal phosphate)lysine" evidence="4">
    <location>
        <position position="492"/>
    </location>
</feature>
<dbReference type="SUPFAM" id="SSF53623">
    <property type="entry name" value="MurD-like peptide ligases, catalytic domain"/>
    <property type="match status" value="1"/>
</dbReference>
<dbReference type="SUPFAM" id="SSF63418">
    <property type="entry name" value="MurE/MurF N-terminal domain"/>
    <property type="match status" value="1"/>
</dbReference>
<dbReference type="InterPro" id="IPR029066">
    <property type="entry name" value="PLP-binding_barrel"/>
</dbReference>
<dbReference type="NCBIfam" id="TIGR00492">
    <property type="entry name" value="alr"/>
    <property type="match status" value="1"/>
</dbReference>
<dbReference type="Gene3D" id="3.40.1190.10">
    <property type="entry name" value="Mur-like, catalytic domain"/>
    <property type="match status" value="1"/>
</dbReference>
<dbReference type="HAMAP" id="MF_01201">
    <property type="entry name" value="Ala_racemase"/>
    <property type="match status" value="1"/>
</dbReference>
<evidence type="ECO:0000256" key="1">
    <source>
        <dbReference type="ARBA" id="ARBA00001933"/>
    </source>
</evidence>
<dbReference type="NCBIfam" id="NF008897">
    <property type="entry name" value="PRK11930.1"/>
    <property type="match status" value="1"/>
</dbReference>
<feature type="binding site" evidence="4">
    <location>
        <position position="766"/>
    </location>
    <ligand>
        <name>substrate</name>
    </ligand>
</feature>
<dbReference type="Pfam" id="PF08245">
    <property type="entry name" value="Mur_ligase_M"/>
    <property type="match status" value="1"/>
</dbReference>
<comment type="function">
    <text evidence="4">Catalyzes the interconversion of L-alanine and D-alanine. May also act on other amino acids.</text>
</comment>
<comment type="similarity">
    <text evidence="4">Belongs to the alanine racemase family.</text>
</comment>
<comment type="cofactor">
    <cofactor evidence="1 4">
        <name>pyridoxal 5'-phosphate</name>
        <dbReference type="ChEBI" id="CHEBI:597326"/>
    </cofactor>
</comment>
<accession>A0ABW4VP68</accession>
<gene>
    <name evidence="6" type="ORF">ACFSKL_09715</name>
</gene>
<dbReference type="SUPFAM" id="SSF53244">
    <property type="entry name" value="MurD-like peptide ligases, peptide-binding domain"/>
    <property type="match status" value="1"/>
</dbReference>
<dbReference type="Pfam" id="PF01225">
    <property type="entry name" value="Mur_ligase"/>
    <property type="match status" value="1"/>
</dbReference>
<dbReference type="EMBL" id="JBHUHR010000027">
    <property type="protein sequence ID" value="MFD2035068.1"/>
    <property type="molecule type" value="Genomic_DNA"/>
</dbReference>
<dbReference type="Gene3D" id="3.90.190.20">
    <property type="entry name" value="Mur ligase, C-terminal domain"/>
    <property type="match status" value="1"/>
</dbReference>
<protein>
    <recommendedName>
        <fullName evidence="4">Alanine racemase</fullName>
        <ecNumber evidence="4">5.1.1.1</ecNumber>
    </recommendedName>
</protein>
<feature type="active site" description="Proton acceptor; specific for D-alanine" evidence="4">
    <location>
        <position position="492"/>
    </location>
</feature>
<dbReference type="InterPro" id="IPR036565">
    <property type="entry name" value="Mur-like_cat_sf"/>
</dbReference>
<dbReference type="CDD" id="cd00430">
    <property type="entry name" value="PLPDE_III_AR"/>
    <property type="match status" value="1"/>
</dbReference>
<evidence type="ECO:0000313" key="6">
    <source>
        <dbReference type="EMBL" id="MFD2035068.1"/>
    </source>
</evidence>
<dbReference type="InterPro" id="IPR001608">
    <property type="entry name" value="Ala_racemase_N"/>
</dbReference>
<dbReference type="InterPro" id="IPR009006">
    <property type="entry name" value="Ala_racemase/Decarboxylase_C"/>
</dbReference>
<dbReference type="EC" id="5.1.1.1" evidence="4"/>
<dbReference type="NCBIfam" id="TIGR01143">
    <property type="entry name" value="murF"/>
    <property type="match status" value="1"/>
</dbReference>
<dbReference type="Gene3D" id="3.20.20.10">
    <property type="entry name" value="Alanine racemase"/>
    <property type="match status" value="1"/>
</dbReference>
<dbReference type="SUPFAM" id="SSF50621">
    <property type="entry name" value="Alanine racemase C-terminal domain-like"/>
    <property type="match status" value="1"/>
</dbReference>
<evidence type="ECO:0000256" key="2">
    <source>
        <dbReference type="ARBA" id="ARBA00022898"/>
    </source>
</evidence>
<evidence type="ECO:0000256" key="3">
    <source>
        <dbReference type="ARBA" id="ARBA00023235"/>
    </source>
</evidence>
<evidence type="ECO:0000256" key="4">
    <source>
        <dbReference type="HAMAP-Rule" id="MF_01201"/>
    </source>
</evidence>
<dbReference type="InterPro" id="IPR000713">
    <property type="entry name" value="Mur_ligase_N"/>
</dbReference>
<dbReference type="Gene3D" id="2.40.37.10">
    <property type="entry name" value="Lyase, Ornithine Decarboxylase, Chain A, domain 1"/>
    <property type="match status" value="1"/>
</dbReference>
<comment type="pathway">
    <text evidence="4">Amino-acid biosynthesis; D-alanine biosynthesis; D-alanine from L-alanine: step 1/1.</text>
</comment>
<evidence type="ECO:0000259" key="5">
    <source>
        <dbReference type="SMART" id="SM01005"/>
    </source>
</evidence>
<dbReference type="InterPro" id="IPR036615">
    <property type="entry name" value="Mur_ligase_C_dom_sf"/>
</dbReference>
<dbReference type="Pfam" id="PF01168">
    <property type="entry name" value="Ala_racemase_N"/>
    <property type="match status" value="1"/>
</dbReference>
<feature type="binding site" evidence="4">
    <location>
        <position position="589"/>
    </location>
    <ligand>
        <name>substrate</name>
    </ligand>
</feature>
<dbReference type="Gene3D" id="3.40.1390.10">
    <property type="entry name" value="MurE/MurF, N-terminal domain"/>
    <property type="match status" value="1"/>
</dbReference>
<dbReference type="SUPFAM" id="SSF51419">
    <property type="entry name" value="PLP-binding barrel"/>
    <property type="match status" value="1"/>
</dbReference>
<dbReference type="InterPro" id="IPR011079">
    <property type="entry name" value="Ala_racemase_C"/>
</dbReference>
<organism evidence="6 7">
    <name type="scientific">Belliella marina</name>
    <dbReference type="NCBI Taxonomy" id="1644146"/>
    <lineage>
        <taxon>Bacteria</taxon>
        <taxon>Pseudomonadati</taxon>
        <taxon>Bacteroidota</taxon>
        <taxon>Cytophagia</taxon>
        <taxon>Cytophagales</taxon>
        <taxon>Cyclobacteriaceae</taxon>
        <taxon>Belliella</taxon>
    </lineage>
</organism>
<evidence type="ECO:0000313" key="7">
    <source>
        <dbReference type="Proteomes" id="UP001597361"/>
    </source>
</evidence>
<dbReference type="SMART" id="SM01005">
    <property type="entry name" value="Ala_racemase_C"/>
    <property type="match status" value="1"/>
</dbReference>
<dbReference type="InterPro" id="IPR000821">
    <property type="entry name" value="Ala_racemase"/>
</dbReference>
<name>A0ABW4VP68_9BACT</name>
<dbReference type="Pfam" id="PF00842">
    <property type="entry name" value="Ala_racemase_C"/>
    <property type="match status" value="1"/>
</dbReference>
<sequence>MIQALSTEQIRKIVGDQHQSSAASVMIHHVIIDSRTIIQPEQTLFVALEGAKFDGHDFIPELYELGVSCFMVHKSYQEPAHLLGKLELVYVEDTREGLQRIAAFQRDLFHSPVISITGSNGKTIIKEWLGQVLVQKYAVAKSPKSYNSQVGVPLSVFGISPYHQVAILEAGISKVGEMKILQGIIKPDIGVFTNIGTAHEEGFSSTDEKLREKALLFEDSQYIIYRKEHDQVSGFLESEFETDRLISWSDQPGADYTLTIRRDQERTKILLIKPDMEMFTFSVPFSDVASLENIRHVIVAALTLGMQTKDIQAGLDHLKAVDMRLTLKSGYNESLIIDDTYNNDLAGLRLALDFMAAQRPKNRKVIFLSDFMQVGQPGEVYQEVAELIKHYGIDLLVGVGETIQTLEGGLSCDAVFYKDTEALLSELQEDSFDNDLILVTGARVYGFERIVNKLQQRIHGTTLEINLNALTHNYNFYKTKIHPQTKLMVMVKAFAYGGGATEIANHLQQLRADYLAVAYTDEGVALREEGIALPIMVLNPAQESFYLLEKHNLEPVVYSPLFYSQLGKYCRAHQVSMKIHLDLDTGMHRLGFDQQQLGDLKVLTQQFPELIIASLYTHLVGADEATHEDFSKRQLSLFAQMCERVNLLLDYKPLRHALNSAGIIRYPDFQFDMVRLGIGLYGVEVNGIFDQKLRAISSLKTTISQIKELDADETVGYSRKGKMSKKGKIATIAIGYADGYDRRFSNGNGFVLIHGKRAPIIGNVCMDMCMVYLDGIDAKEGDEVLIYGPGISLKELASNIGTIPYELLTNISSRVKRVYYLD</sequence>
<dbReference type="PANTHER" id="PTHR30511:SF0">
    <property type="entry name" value="ALANINE RACEMASE, CATABOLIC-RELATED"/>
    <property type="match status" value="1"/>
</dbReference>
<dbReference type="Proteomes" id="UP001597361">
    <property type="component" value="Unassembled WGS sequence"/>
</dbReference>
<keyword evidence="2 4" id="KW-0663">Pyridoxal phosphate</keyword>
<dbReference type="GO" id="GO:0016874">
    <property type="term" value="F:ligase activity"/>
    <property type="evidence" value="ECO:0007669"/>
    <property type="project" value="UniProtKB-KW"/>
</dbReference>
<reference evidence="7" key="1">
    <citation type="journal article" date="2019" name="Int. J. Syst. Evol. Microbiol.">
        <title>The Global Catalogue of Microorganisms (GCM) 10K type strain sequencing project: providing services to taxonomists for standard genome sequencing and annotation.</title>
        <authorList>
            <consortium name="The Broad Institute Genomics Platform"/>
            <consortium name="The Broad Institute Genome Sequencing Center for Infectious Disease"/>
            <person name="Wu L."/>
            <person name="Ma J."/>
        </authorList>
    </citation>
    <scope>NUCLEOTIDE SEQUENCE [LARGE SCALE GENOMIC DNA]</scope>
    <source>
        <strain evidence="7">CGMCC 1.15180</strain>
    </source>
</reference>
<dbReference type="InterPro" id="IPR005863">
    <property type="entry name" value="UDP-N-AcMur_synth"/>
</dbReference>
<dbReference type="PANTHER" id="PTHR30511">
    <property type="entry name" value="ALANINE RACEMASE"/>
    <property type="match status" value="1"/>
</dbReference>
<dbReference type="PRINTS" id="PR00992">
    <property type="entry name" value="ALARACEMASE"/>
</dbReference>
<feature type="active site" description="Proton acceptor; specific for L-alanine" evidence="4">
    <location>
        <position position="717"/>
    </location>
</feature>
<comment type="catalytic activity">
    <reaction evidence="4">
        <text>L-alanine = D-alanine</text>
        <dbReference type="Rhea" id="RHEA:20249"/>
        <dbReference type="ChEBI" id="CHEBI:57416"/>
        <dbReference type="ChEBI" id="CHEBI:57972"/>
        <dbReference type="EC" id="5.1.1.1"/>
    </reaction>
</comment>
<keyword evidence="3 4" id="KW-0413">Isomerase</keyword>
<comment type="caution">
    <text evidence="6">The sequence shown here is derived from an EMBL/GenBank/DDBJ whole genome shotgun (WGS) entry which is preliminary data.</text>
</comment>
<dbReference type="InterPro" id="IPR013221">
    <property type="entry name" value="Mur_ligase_cen"/>
</dbReference>